<protein>
    <submittedName>
        <fullName evidence="2">Uncharacterized protein</fullName>
    </submittedName>
</protein>
<feature type="signal peptide" evidence="1">
    <location>
        <begin position="1"/>
        <end position="19"/>
    </location>
</feature>
<reference evidence="2 3" key="1">
    <citation type="submission" date="2024-06" db="EMBL/GenBank/DDBJ databases">
        <title>Genome sequences for Pseudomonas syringae strains with characterized LPS.</title>
        <authorList>
            <person name="Baltrus D.A."/>
            <person name="Krings L."/>
        </authorList>
    </citation>
    <scope>NUCLEOTIDE SEQUENCE [LARGE SCALE GENOMIC DNA]</scope>
    <source>
        <strain evidence="2 3">NCPPB2708</strain>
    </source>
</reference>
<gene>
    <name evidence="2" type="ORF">ACDH53_19215</name>
</gene>
<feature type="chain" id="PRO_5045768678" evidence="1">
    <location>
        <begin position="20"/>
        <end position="250"/>
    </location>
</feature>
<proteinExistence type="predicted"/>
<dbReference type="Proteomes" id="UP001569512">
    <property type="component" value="Unassembled WGS sequence"/>
</dbReference>
<evidence type="ECO:0000313" key="2">
    <source>
        <dbReference type="EMBL" id="MFA0939537.1"/>
    </source>
</evidence>
<comment type="caution">
    <text evidence="2">The sequence shown here is derived from an EMBL/GenBank/DDBJ whole genome shotgun (WGS) entry which is preliminary data.</text>
</comment>
<sequence length="250" mass="27329">MKNLFILAGWFLTFTSAMAGNSSDPEVCGPGSDVFTANGEKVDLKSLYGLHITARALKGICQIEIVEGMVWWRAGQVTAITPADASDWMLYKVAFGFIMSPEVNKKDEAIRGLLRTPEWEGVTLNLTRYPGLQIRLSPQNHPDQPAGFKGNFVMEKFQGGDGRRKLINCSAAATSLAAGKGRAVKNLTVLELADRDFSQDYDLCEMDLLDFSLESGAGRITFSTKYLNSAAMAIPAIFDYIKKASLKKGV</sequence>
<keyword evidence="3" id="KW-1185">Reference proteome</keyword>
<accession>A0ABV4PHG6</accession>
<name>A0ABV4PHG6_9PSED</name>
<evidence type="ECO:0000313" key="3">
    <source>
        <dbReference type="Proteomes" id="UP001569512"/>
    </source>
</evidence>
<keyword evidence="1" id="KW-0732">Signal</keyword>
<organism evidence="2 3">
    <name type="scientific">Pseudomonas tremae</name>
    <dbReference type="NCBI Taxonomy" id="200454"/>
    <lineage>
        <taxon>Bacteria</taxon>
        <taxon>Pseudomonadati</taxon>
        <taxon>Pseudomonadota</taxon>
        <taxon>Gammaproteobacteria</taxon>
        <taxon>Pseudomonadales</taxon>
        <taxon>Pseudomonadaceae</taxon>
        <taxon>Pseudomonas</taxon>
    </lineage>
</organism>
<dbReference type="RefSeq" id="WP_122326024.1">
    <property type="nucleotide sequence ID" value="NZ_JBGMSS010000007.1"/>
</dbReference>
<evidence type="ECO:0000256" key="1">
    <source>
        <dbReference type="SAM" id="SignalP"/>
    </source>
</evidence>
<dbReference type="EMBL" id="JBGMSU010000008">
    <property type="protein sequence ID" value="MFA0939537.1"/>
    <property type="molecule type" value="Genomic_DNA"/>
</dbReference>